<dbReference type="Gene3D" id="3.40.920.10">
    <property type="entry name" value="Pyruvate-ferredoxin oxidoreductase, PFOR, domain III"/>
    <property type="match status" value="1"/>
</dbReference>
<accession>A0A3B1DR01</accession>
<organism evidence="3">
    <name type="scientific">hydrothermal vent metagenome</name>
    <dbReference type="NCBI Taxonomy" id="652676"/>
    <lineage>
        <taxon>unclassified sequences</taxon>
        <taxon>metagenomes</taxon>
        <taxon>ecological metagenomes</taxon>
    </lineage>
</organism>
<reference evidence="3" key="1">
    <citation type="submission" date="2018-10" db="EMBL/GenBank/DDBJ databases">
        <authorList>
            <person name="Aoki K."/>
        </authorList>
    </citation>
    <scope>NUCLEOTIDE SEQUENCE</scope>
</reference>
<gene>
    <name evidence="3" type="ORF">MNB_ARC-1_824</name>
</gene>
<proteinExistence type="predicted"/>
<dbReference type="InterPro" id="IPR002869">
    <property type="entry name" value="Pyrv_flavodox_OxRed_cen"/>
</dbReference>
<keyword evidence="3" id="KW-0670">Pyruvate</keyword>
<evidence type="ECO:0000256" key="1">
    <source>
        <dbReference type="ARBA" id="ARBA00023002"/>
    </source>
</evidence>
<dbReference type="NCBIfam" id="TIGR02175">
    <property type="entry name" value="PorC_KorC"/>
    <property type="match status" value="1"/>
</dbReference>
<dbReference type="EC" id="1.2.7.1" evidence="3"/>
<dbReference type="EMBL" id="UOYO01000003">
    <property type="protein sequence ID" value="VAY86287.1"/>
    <property type="molecule type" value="Genomic_DNA"/>
</dbReference>
<evidence type="ECO:0000259" key="2">
    <source>
        <dbReference type="Pfam" id="PF01558"/>
    </source>
</evidence>
<feature type="domain" description="Pyruvate/ketoisovalerate oxidoreductase catalytic" evidence="2">
    <location>
        <begin position="10"/>
        <end position="183"/>
    </location>
</feature>
<keyword evidence="1 3" id="KW-0560">Oxidoreductase</keyword>
<dbReference type="AlphaFoldDB" id="A0A3B1DR01"/>
<dbReference type="Pfam" id="PF01558">
    <property type="entry name" value="POR"/>
    <property type="match status" value="1"/>
</dbReference>
<name>A0A3B1DR01_9ZZZZ</name>
<dbReference type="NCBIfam" id="NF004497">
    <property type="entry name" value="PRK05844.1"/>
    <property type="match status" value="1"/>
</dbReference>
<dbReference type="SUPFAM" id="SSF53323">
    <property type="entry name" value="Pyruvate-ferredoxin oxidoreductase, PFOR, domain III"/>
    <property type="match status" value="1"/>
</dbReference>
<dbReference type="GO" id="GO:0019164">
    <property type="term" value="F:pyruvate synthase activity"/>
    <property type="evidence" value="ECO:0007669"/>
    <property type="project" value="UniProtKB-EC"/>
</dbReference>
<protein>
    <submittedName>
        <fullName evidence="3">Pyruvate:ferredoxin oxidoreductase, gamma subunit</fullName>
        <ecNumber evidence="3">1.2.7.1</ecNumber>
    </submittedName>
</protein>
<sequence length="186" mass="21003">MLQIRWHGRAGQGAVTGSKGLAKVFFKIGKQVQAFAFYGSAKRGASMTAYNRISDTPIINHEKAMSPDYVFVIDQDLIDTDDILVSVKKETKYILSTHLSKEQILEIQPKLKDKEVYIIDCISIAKDTIGRPIPNTPMLGAFMKISHELDLEEFKNIMRKDVLKVFPDNIIEANLKSIDRAYAEVK</sequence>
<dbReference type="PANTHER" id="PTHR43366">
    <property type="entry name" value="PYRUVATE SYNTHASE SUBUNIT PORC"/>
    <property type="match status" value="1"/>
</dbReference>
<dbReference type="InterPro" id="IPR011894">
    <property type="entry name" value="PorC_KorC"/>
</dbReference>
<dbReference type="InterPro" id="IPR051626">
    <property type="entry name" value="Oxidoreductase_gamma_subunit"/>
</dbReference>
<dbReference type="PANTHER" id="PTHR43366:SF1">
    <property type="entry name" value="PYRUVATE SYNTHASE SUBUNIT PORC"/>
    <property type="match status" value="1"/>
</dbReference>
<dbReference type="InterPro" id="IPR019752">
    <property type="entry name" value="Pyrv/ketoisovalerate_OxRed_cat"/>
</dbReference>
<evidence type="ECO:0000313" key="3">
    <source>
        <dbReference type="EMBL" id="VAY86287.1"/>
    </source>
</evidence>